<sequence>MMLGCLSHGGSPVSDYGEHPKSKVEFLTGTAKKPGAEAAEVAAGLKRKSKWDVGSVQTGGVMMPAQLKPATLVTPQVVPVSLPTGTKPTVISAFGTLPKKTKQ</sequence>
<reference evidence="1 2" key="1">
    <citation type="journal article" date="2020" name="Cell">
        <title>Large-Scale Comparative Analyses of Tick Genomes Elucidate Their Genetic Diversity and Vector Capacities.</title>
        <authorList>
            <consortium name="Tick Genome and Microbiome Consortium (TIGMIC)"/>
            <person name="Jia N."/>
            <person name="Wang J."/>
            <person name="Shi W."/>
            <person name="Du L."/>
            <person name="Sun Y."/>
            <person name="Zhan W."/>
            <person name="Jiang J.F."/>
            <person name="Wang Q."/>
            <person name="Zhang B."/>
            <person name="Ji P."/>
            <person name="Bell-Sakyi L."/>
            <person name="Cui X.M."/>
            <person name="Yuan T.T."/>
            <person name="Jiang B.G."/>
            <person name="Yang W.F."/>
            <person name="Lam T.T."/>
            <person name="Chang Q.C."/>
            <person name="Ding S.J."/>
            <person name="Wang X.J."/>
            <person name="Zhu J.G."/>
            <person name="Ruan X.D."/>
            <person name="Zhao L."/>
            <person name="Wei J.T."/>
            <person name="Ye R.Z."/>
            <person name="Que T.C."/>
            <person name="Du C.H."/>
            <person name="Zhou Y.H."/>
            <person name="Cheng J.X."/>
            <person name="Dai P.F."/>
            <person name="Guo W.B."/>
            <person name="Han X.H."/>
            <person name="Huang E.J."/>
            <person name="Li L.F."/>
            <person name="Wei W."/>
            <person name="Gao Y.C."/>
            <person name="Liu J.Z."/>
            <person name="Shao H.Z."/>
            <person name="Wang X."/>
            <person name="Wang C.C."/>
            <person name="Yang T.C."/>
            <person name="Huo Q.B."/>
            <person name="Li W."/>
            <person name="Chen H.Y."/>
            <person name="Chen S.E."/>
            <person name="Zhou L.G."/>
            <person name="Ni X.B."/>
            <person name="Tian J.H."/>
            <person name="Sheng Y."/>
            <person name="Liu T."/>
            <person name="Pan Y.S."/>
            <person name="Xia L.Y."/>
            <person name="Li J."/>
            <person name="Zhao F."/>
            <person name="Cao W.C."/>
        </authorList>
    </citation>
    <scope>NUCLEOTIDE SEQUENCE [LARGE SCALE GENOMIC DNA]</scope>
    <source>
        <strain evidence="1">Iper-2018</strain>
    </source>
</reference>
<dbReference type="EMBL" id="JABSTQ010009721">
    <property type="protein sequence ID" value="KAG0426421.1"/>
    <property type="molecule type" value="Genomic_DNA"/>
</dbReference>
<dbReference type="Proteomes" id="UP000805193">
    <property type="component" value="Unassembled WGS sequence"/>
</dbReference>
<proteinExistence type="predicted"/>
<name>A0AC60PZ97_IXOPE</name>
<protein>
    <submittedName>
        <fullName evidence="1">Uncharacterized protein</fullName>
    </submittedName>
</protein>
<evidence type="ECO:0000313" key="2">
    <source>
        <dbReference type="Proteomes" id="UP000805193"/>
    </source>
</evidence>
<gene>
    <name evidence="1" type="ORF">HPB47_026488</name>
</gene>
<keyword evidence="2" id="KW-1185">Reference proteome</keyword>
<organism evidence="1 2">
    <name type="scientific">Ixodes persulcatus</name>
    <name type="common">Taiga tick</name>
    <dbReference type="NCBI Taxonomy" id="34615"/>
    <lineage>
        <taxon>Eukaryota</taxon>
        <taxon>Metazoa</taxon>
        <taxon>Ecdysozoa</taxon>
        <taxon>Arthropoda</taxon>
        <taxon>Chelicerata</taxon>
        <taxon>Arachnida</taxon>
        <taxon>Acari</taxon>
        <taxon>Parasitiformes</taxon>
        <taxon>Ixodida</taxon>
        <taxon>Ixodoidea</taxon>
        <taxon>Ixodidae</taxon>
        <taxon>Ixodinae</taxon>
        <taxon>Ixodes</taxon>
    </lineage>
</organism>
<accession>A0AC60PZ97</accession>
<comment type="caution">
    <text evidence="1">The sequence shown here is derived from an EMBL/GenBank/DDBJ whole genome shotgun (WGS) entry which is preliminary data.</text>
</comment>
<evidence type="ECO:0000313" key="1">
    <source>
        <dbReference type="EMBL" id="KAG0426421.1"/>
    </source>
</evidence>